<dbReference type="InterPro" id="IPR018712">
    <property type="entry name" value="Tle1-like_cat"/>
</dbReference>
<dbReference type="EMBL" id="AP022642">
    <property type="protein sequence ID" value="BCA29345.1"/>
    <property type="molecule type" value="Genomic_DNA"/>
</dbReference>
<feature type="domain" description="T6SS Phospholipase effector Tle1-like catalytic" evidence="6">
    <location>
        <begin position="911"/>
        <end position="1001"/>
    </location>
</feature>
<protein>
    <recommendedName>
        <fullName evidence="10">Type VI secretion system secreted protein VgrG</fullName>
    </recommendedName>
</protein>
<dbReference type="SUPFAM" id="SSF69255">
    <property type="entry name" value="gp5 N-terminal domain-like"/>
    <property type="match status" value="1"/>
</dbReference>
<dbReference type="InterPro" id="IPR050708">
    <property type="entry name" value="T6SS_VgrG/RHS"/>
</dbReference>
<evidence type="ECO:0000256" key="3">
    <source>
        <dbReference type="ARBA" id="ARBA00022525"/>
    </source>
</evidence>
<accession>A0A679GH03</accession>
<dbReference type="InterPro" id="IPR017847">
    <property type="entry name" value="T6SS_RhsGE_Vgr_subset"/>
</dbReference>
<evidence type="ECO:0000259" key="7">
    <source>
        <dbReference type="Pfam" id="PF22178"/>
    </source>
</evidence>
<dbReference type="Gene3D" id="2.40.50.230">
    <property type="entry name" value="Gp5 N-terminal domain"/>
    <property type="match status" value="1"/>
</dbReference>
<proteinExistence type="inferred from homology"/>
<evidence type="ECO:0000256" key="4">
    <source>
        <dbReference type="SAM" id="MobiDB-lite"/>
    </source>
</evidence>
<keyword evidence="3" id="KW-0964">Secreted</keyword>
<sequence>MFNPANQAHFSLDIEGADPDFKVLAFTGHEALNQPFRFDIELVSERSRLDLESLLHKPAFLAFTPDGRGVHGQVFGTAVGEIGNRLTHYHLTLVPRLAYLALRHNQRIFQHLSVPQIIGQVLEDHGILADAYHFRLGPKAPPPRDYCTQYDESDLHFISRLCEEEGLHFHFEHQPDGHLLVFGEDASAFPKLGRPVAYVANTGQVADEPVIKRFGLRMEARTLRVTRRDYFFEKPRLLMEAAHTPLDDLPQPDLEDYDYPGRFTDRDRGRRLARQAQERHRRDYRLADGDSDEPRLVSGHLLNLSDHPKPEWNDLWLITALHHEGKQPQVLEEFASLDSAIDTLRNTATQALGLSASQSDSDFKQGYRNRFQAIPWDVPARPDLNHPKPRILGSQTAVVTGPKGEEIHCDRHGRIKVQFHWDREGQADEHTSCWLRVASSWAGNAYGAIAIPRIGMEVLVTFLEGDPDQPLVTGCLYHGVHQPPYELPANKTRTLLKTDSSPGGGGYNELRIEDRKGQEQIYIHAQRDWDENIEHDQKIRVGNQRHDRVEGSVYSEFLGEQHHTLHKDRKTELKLDDHLTVGNEQHIRIGSNRLVEAGQEIHLKAGQKLVIEAGMELTLQAGGSFIKLDPGGITVSGPLAKLNAGGAPGKGSGLKALGPWLPASAALAMAGNRLNTAQPSALAKRLQEAAELEEEEEEEELEATETGITLRIGLFFDGTGNNLGNSALTAQCQRDDRELYDAQSFDSLVEHCKRYGFKDMSPEGLFETAPDNSYGNAASNVAFLYDLYTDNTADQMPADSQRGAIKVYLEGIGTESGSRDNLYSQATGQGSSGVTARVQQSPSAIAEQVTLFLSKNPAVSVIRLEFDIFGFSRGAASARHFANEVLKPEGGVLAQVLGPARLGLPADFDWARDVQINFIGLFDTVAAINAPLKGDFSVNDYNPGVNLYLPAGCARKVLHITARDEKRWQFALNRVFPGHEELALPGVHSNIGGGYRPQQTERLLLTKPEVAVVTPRRPLEHSRAWQQALREADRLMGRGLPGSGELSPIAWRAAQPKHERGMVPSERWMVAVAMDRTVYGDLSKVALRAMHEAALKHEVPLEPIDDSDSRFTLPEDLAPIADKLLAYARGASSHLTSEEERHLLGRYIHTSAHWVPTAGLLLNKPANQRLAYNQRPQEGYPE</sequence>
<dbReference type="InterPro" id="IPR054030">
    <property type="entry name" value="Gp5_Vgr_C"/>
</dbReference>
<feature type="domain" description="Gp5/Type VI secretion system Vgr protein OB-fold" evidence="5">
    <location>
        <begin position="410"/>
        <end position="477"/>
    </location>
</feature>
<dbReference type="AlphaFoldDB" id="A0A679GH03"/>
<gene>
    <name evidence="8" type="ORF">PtoMrB4_33220</name>
</gene>
<dbReference type="InterPro" id="IPR037026">
    <property type="entry name" value="Vgr_OB-fold_dom_sf"/>
</dbReference>
<dbReference type="GO" id="GO:0005576">
    <property type="term" value="C:extracellular region"/>
    <property type="evidence" value="ECO:0007669"/>
    <property type="project" value="UniProtKB-SubCell"/>
</dbReference>
<dbReference type="Proteomes" id="UP000501237">
    <property type="component" value="Chromosome"/>
</dbReference>
<evidence type="ECO:0000313" key="9">
    <source>
        <dbReference type="Proteomes" id="UP000501237"/>
    </source>
</evidence>
<dbReference type="GeneID" id="57398540"/>
<dbReference type="SUPFAM" id="SSF69349">
    <property type="entry name" value="Phage fibre proteins"/>
    <property type="match status" value="1"/>
</dbReference>
<dbReference type="Gene3D" id="3.55.50.10">
    <property type="entry name" value="Baseplate protein-like domains"/>
    <property type="match status" value="1"/>
</dbReference>
<organism evidence="8 9">
    <name type="scientific">Metapseudomonas otitidis</name>
    <dbReference type="NCBI Taxonomy" id="319939"/>
    <lineage>
        <taxon>Bacteria</taxon>
        <taxon>Pseudomonadati</taxon>
        <taxon>Pseudomonadota</taxon>
        <taxon>Gammaproteobacteria</taxon>
        <taxon>Pseudomonadales</taxon>
        <taxon>Pseudomonadaceae</taxon>
        <taxon>Metapseudomonas</taxon>
    </lineage>
</organism>
<dbReference type="Pfam" id="PF22178">
    <property type="entry name" value="Gp5_trimer_C"/>
    <property type="match status" value="1"/>
</dbReference>
<dbReference type="NCBIfam" id="TIGR03361">
    <property type="entry name" value="VI_Rhs_Vgr"/>
    <property type="match status" value="1"/>
</dbReference>
<feature type="region of interest" description="Disordered" evidence="4">
    <location>
        <begin position="270"/>
        <end position="290"/>
    </location>
</feature>
<comment type="subcellular location">
    <subcellularLocation>
        <location evidence="1">Secreted</location>
    </subcellularLocation>
</comment>
<evidence type="ECO:0000256" key="1">
    <source>
        <dbReference type="ARBA" id="ARBA00004613"/>
    </source>
</evidence>
<dbReference type="Pfam" id="PF09994">
    <property type="entry name" value="T6SS_Tle1-like_cat"/>
    <property type="match status" value="1"/>
</dbReference>
<dbReference type="KEGG" id="poj:PtoMrB4_33220"/>
<dbReference type="Gene3D" id="2.30.110.50">
    <property type="match status" value="1"/>
</dbReference>
<reference evidence="8 9" key="1">
    <citation type="journal article" date="2020" name="Microbiol. Resour. Announc.">
        <title>Complete genome sequence of Pseudomonas otitidis strain MrB4, isolated from Lake Biwa in Japan.</title>
        <authorList>
            <person name="Miyazaki K."/>
            <person name="Hase E."/>
            <person name="Maruya T."/>
        </authorList>
    </citation>
    <scope>NUCLEOTIDE SEQUENCE [LARGE SCALE GENOMIC DNA]</scope>
    <source>
        <strain evidence="8 9">MrB4</strain>
    </source>
</reference>
<comment type="similarity">
    <text evidence="2">Belongs to the VgrG protein family.</text>
</comment>
<evidence type="ECO:0000256" key="2">
    <source>
        <dbReference type="ARBA" id="ARBA00005558"/>
    </source>
</evidence>
<dbReference type="InterPro" id="IPR006531">
    <property type="entry name" value="Gp5/Vgr_OB"/>
</dbReference>
<evidence type="ECO:0000259" key="5">
    <source>
        <dbReference type="Pfam" id="PF04717"/>
    </source>
</evidence>
<dbReference type="PANTHER" id="PTHR32305">
    <property type="match status" value="1"/>
</dbReference>
<name>A0A679GH03_9GAMM</name>
<dbReference type="RefSeq" id="WP_172433967.1">
    <property type="nucleotide sequence ID" value="NZ_AP022642.1"/>
</dbReference>
<feature type="domain" description="Gp5/Type VI secretion system Vgr C-terminal trimerisation" evidence="7">
    <location>
        <begin position="496"/>
        <end position="601"/>
    </location>
</feature>
<dbReference type="SUPFAM" id="SSF69279">
    <property type="entry name" value="Phage tail proteins"/>
    <property type="match status" value="2"/>
</dbReference>
<dbReference type="NCBIfam" id="TIGR01646">
    <property type="entry name" value="vgr_GE"/>
    <property type="match status" value="1"/>
</dbReference>
<evidence type="ECO:0000313" key="8">
    <source>
        <dbReference type="EMBL" id="BCA29345.1"/>
    </source>
</evidence>
<evidence type="ECO:0000259" key="6">
    <source>
        <dbReference type="Pfam" id="PF09994"/>
    </source>
</evidence>
<evidence type="ECO:0008006" key="10">
    <source>
        <dbReference type="Google" id="ProtNLM"/>
    </source>
</evidence>
<dbReference type="PANTHER" id="PTHR32305:SF15">
    <property type="entry name" value="PROTEIN RHSA-RELATED"/>
    <property type="match status" value="1"/>
</dbReference>
<dbReference type="Pfam" id="PF04717">
    <property type="entry name" value="Phage_base_V"/>
    <property type="match status" value="1"/>
</dbReference>
<dbReference type="Pfam" id="PF05954">
    <property type="entry name" value="Phage_GPD"/>
    <property type="match status" value="1"/>
</dbReference>
<dbReference type="Gene3D" id="4.10.220.110">
    <property type="match status" value="1"/>
</dbReference>
<dbReference type="InterPro" id="IPR006533">
    <property type="entry name" value="T6SS_Vgr_RhsGE"/>
</dbReference>